<dbReference type="CDD" id="cd00712">
    <property type="entry name" value="AsnB"/>
    <property type="match status" value="1"/>
</dbReference>
<dbReference type="PROSITE" id="PS51278">
    <property type="entry name" value="GATASE_TYPE_2"/>
    <property type="match status" value="1"/>
</dbReference>
<dbReference type="Pfam" id="PF00733">
    <property type="entry name" value="Asn_synthase"/>
    <property type="match status" value="1"/>
</dbReference>
<keyword evidence="5 9" id="KW-0067">ATP-binding</keyword>
<dbReference type="Gene3D" id="3.60.20.10">
    <property type="entry name" value="Glutamine Phosphoribosylpyrophosphate, subunit 1, domain 1"/>
    <property type="match status" value="1"/>
</dbReference>
<evidence type="ECO:0000256" key="10">
    <source>
        <dbReference type="PIRSR" id="PIRSR001589-3"/>
    </source>
</evidence>
<evidence type="ECO:0000256" key="2">
    <source>
        <dbReference type="ARBA" id="ARBA00005752"/>
    </source>
</evidence>
<dbReference type="Proteomes" id="UP000075473">
    <property type="component" value="Unassembled WGS sequence"/>
</dbReference>
<dbReference type="AlphaFoldDB" id="A0A149Q8Q8"/>
<keyword evidence="6 8" id="KW-0315">Glutamine amidotransferase</keyword>
<dbReference type="PANTHER" id="PTHR43284">
    <property type="entry name" value="ASPARAGINE SYNTHETASE (GLUTAMINE-HYDROLYZING)"/>
    <property type="match status" value="1"/>
</dbReference>
<dbReference type="GO" id="GO:0005524">
    <property type="term" value="F:ATP binding"/>
    <property type="evidence" value="ECO:0007669"/>
    <property type="project" value="UniProtKB-KW"/>
</dbReference>
<comment type="pathway">
    <text evidence="1">Amino-acid biosynthesis; L-asparagine biosynthesis; L-asparagine from L-aspartate (L-Gln route): step 1/1.</text>
</comment>
<keyword evidence="8" id="KW-0061">Asparagine biosynthesis</keyword>
<dbReference type="InterPro" id="IPR033738">
    <property type="entry name" value="AsnB_N"/>
</dbReference>
<feature type="site" description="Important for beta-aspartyl-AMP intermediate formation" evidence="10">
    <location>
        <position position="364"/>
    </location>
</feature>
<dbReference type="GO" id="GO:0004066">
    <property type="term" value="F:asparagine synthase (glutamine-hydrolyzing) activity"/>
    <property type="evidence" value="ECO:0007669"/>
    <property type="project" value="UniProtKB-EC"/>
</dbReference>
<organism evidence="12 13">
    <name type="scientific">Acetobacter cerevisiae</name>
    <dbReference type="NCBI Taxonomy" id="178900"/>
    <lineage>
        <taxon>Bacteria</taxon>
        <taxon>Pseudomonadati</taxon>
        <taxon>Pseudomonadota</taxon>
        <taxon>Alphaproteobacteria</taxon>
        <taxon>Acetobacterales</taxon>
        <taxon>Acetobacteraceae</taxon>
        <taxon>Acetobacter</taxon>
    </lineage>
</organism>
<name>A0A149Q8Q8_9PROT</name>
<keyword evidence="4 9" id="KW-0547">Nucleotide-binding</keyword>
<feature type="binding site" evidence="9">
    <location>
        <begin position="362"/>
        <end position="363"/>
    </location>
    <ligand>
        <name>ATP</name>
        <dbReference type="ChEBI" id="CHEBI:30616"/>
    </ligand>
</feature>
<dbReference type="PANTHER" id="PTHR43284:SF1">
    <property type="entry name" value="ASPARAGINE SYNTHETASE"/>
    <property type="match status" value="1"/>
</dbReference>
<evidence type="ECO:0000256" key="6">
    <source>
        <dbReference type="ARBA" id="ARBA00022962"/>
    </source>
</evidence>
<feature type="binding site" evidence="9">
    <location>
        <position position="96"/>
    </location>
    <ligand>
        <name>L-glutamine</name>
        <dbReference type="ChEBI" id="CHEBI:58359"/>
    </ligand>
</feature>
<keyword evidence="8" id="KW-0028">Amino-acid biosynthesis</keyword>
<dbReference type="EC" id="6.3.5.4" evidence="3"/>
<dbReference type="Pfam" id="PF13537">
    <property type="entry name" value="GATase_7"/>
    <property type="match status" value="1"/>
</dbReference>
<dbReference type="SUPFAM" id="SSF52402">
    <property type="entry name" value="Adenine nucleotide alpha hydrolases-like"/>
    <property type="match status" value="1"/>
</dbReference>
<proteinExistence type="inferred from homology"/>
<evidence type="ECO:0000256" key="5">
    <source>
        <dbReference type="ARBA" id="ARBA00022840"/>
    </source>
</evidence>
<gene>
    <name evidence="12" type="ORF">AD928_08070</name>
</gene>
<evidence type="ECO:0000313" key="13">
    <source>
        <dbReference type="Proteomes" id="UP000075473"/>
    </source>
</evidence>
<evidence type="ECO:0000256" key="1">
    <source>
        <dbReference type="ARBA" id="ARBA00005187"/>
    </source>
</evidence>
<dbReference type="InterPro" id="IPR051786">
    <property type="entry name" value="ASN_synthetase/amidase"/>
</dbReference>
<evidence type="ECO:0000313" key="12">
    <source>
        <dbReference type="EMBL" id="KXU93741.1"/>
    </source>
</evidence>
<evidence type="ECO:0000256" key="7">
    <source>
        <dbReference type="ARBA" id="ARBA00048741"/>
    </source>
</evidence>
<accession>A0A149Q8Q8</accession>
<evidence type="ECO:0000256" key="3">
    <source>
        <dbReference type="ARBA" id="ARBA00012737"/>
    </source>
</evidence>
<reference evidence="12 13" key="1">
    <citation type="submission" date="2015-06" db="EMBL/GenBank/DDBJ databases">
        <title>Improved classification and identification of acetic acid bacteria using matrix-assisted laser desorption/ionization time-of-flight mass spectrometry; Gluconobacter nephelii and Gluconobacter uchimurae are later heterotypic synonyms of Gluconobacter japonicus and Gluconobacter oxydans, respectively.</title>
        <authorList>
            <person name="Li L."/>
            <person name="Cleenwerck I."/>
            <person name="De Vuyst L."/>
            <person name="Vandamme P."/>
        </authorList>
    </citation>
    <scope>NUCLEOTIDE SEQUENCE [LARGE SCALE GENOMIC DNA]</scope>
    <source>
        <strain evidence="12 13">LMG 1625</strain>
    </source>
</reference>
<dbReference type="InterPro" id="IPR001962">
    <property type="entry name" value="Asn_synthase"/>
</dbReference>
<evidence type="ECO:0000256" key="9">
    <source>
        <dbReference type="PIRSR" id="PIRSR001589-2"/>
    </source>
</evidence>
<comment type="similarity">
    <text evidence="2">Belongs to the asparagine synthetase family.</text>
</comment>
<dbReference type="EMBL" id="LHZA01000145">
    <property type="protein sequence ID" value="KXU93741.1"/>
    <property type="molecule type" value="Genomic_DNA"/>
</dbReference>
<dbReference type="NCBIfam" id="TIGR01536">
    <property type="entry name" value="asn_synth_AEB"/>
    <property type="match status" value="1"/>
</dbReference>
<evidence type="ECO:0000256" key="8">
    <source>
        <dbReference type="PIRSR" id="PIRSR001589-1"/>
    </source>
</evidence>
<evidence type="ECO:0000259" key="11">
    <source>
        <dbReference type="PROSITE" id="PS51278"/>
    </source>
</evidence>
<dbReference type="PATRIC" id="fig|178900.5.peg.1961"/>
<comment type="caution">
    <text evidence="12">The sequence shown here is derived from an EMBL/GenBank/DDBJ whole genome shotgun (WGS) entry which is preliminary data.</text>
</comment>
<sequence length="590" mass="64977">MCGIGGLVYTRGTQPCGQDVLDRMAAALQHRGPDGTHFARFPHADLIHTRLSIIDIAGGDQPLSAGSGTLIANGEIYNDPEIRAQIGPEHFRTGSDCESPLRLWERHGADFPRHLRGMYAIALYDSAQDELLLSRDPFGIKPLYFTEFDGGVAFASEPAVLLAANLAPRNASPLARDELLQLQFTTGRETIFKGISRVLPGETLRIVQGRILDRQRLSPLPSQPKAQPPLTEETALAQLDEALMNSVQAHERADVPFGLFLSGGIDSASLLTAMSRLPRPEKLRTWTAVFDAPNAANEAAAAAALARGAQAEHQTVRITANKVWQHLPTIVACMDDPAADYAIIPTWFLAQEATKDVRVILSGEGGDELFAGYGRYRSAVRPWWQGGRRMWRHGMFDSLDILRNRPTRWRDGIMAAEMAAPHAPTRLSAAQAVDIAEWLPNDLLLKLDRCLMAHGLEGRTPLLDPVVTDLAWHLPDTLRVRGDKGKWLLRRWLEQHCPAARPFAPKQGFTVPIGAWIAEDSARLGQLVAQQDCIQEIAKPERVRALFQAAAGRKTGPAAWTLLFYALWHQTHIRGLAPTGDVFETLNQSS</sequence>
<feature type="domain" description="Glutamine amidotransferase type-2" evidence="11">
    <location>
        <begin position="2"/>
        <end position="209"/>
    </location>
</feature>
<dbReference type="Gene3D" id="3.40.50.620">
    <property type="entry name" value="HUPs"/>
    <property type="match status" value="1"/>
</dbReference>
<dbReference type="GO" id="GO:0006529">
    <property type="term" value="P:asparagine biosynthetic process"/>
    <property type="evidence" value="ECO:0007669"/>
    <property type="project" value="UniProtKB-KW"/>
</dbReference>
<dbReference type="GO" id="GO:0005829">
    <property type="term" value="C:cytosol"/>
    <property type="evidence" value="ECO:0007669"/>
    <property type="project" value="TreeGrafter"/>
</dbReference>
<protein>
    <recommendedName>
        <fullName evidence="3">asparagine synthase (glutamine-hydrolyzing)</fullName>
        <ecNumber evidence="3">6.3.5.4</ecNumber>
    </recommendedName>
</protein>
<feature type="active site" description="For GATase activity" evidence="8">
    <location>
        <position position="2"/>
    </location>
</feature>
<comment type="catalytic activity">
    <reaction evidence="7">
        <text>L-aspartate + L-glutamine + ATP + H2O = L-asparagine + L-glutamate + AMP + diphosphate + H(+)</text>
        <dbReference type="Rhea" id="RHEA:12228"/>
        <dbReference type="ChEBI" id="CHEBI:15377"/>
        <dbReference type="ChEBI" id="CHEBI:15378"/>
        <dbReference type="ChEBI" id="CHEBI:29985"/>
        <dbReference type="ChEBI" id="CHEBI:29991"/>
        <dbReference type="ChEBI" id="CHEBI:30616"/>
        <dbReference type="ChEBI" id="CHEBI:33019"/>
        <dbReference type="ChEBI" id="CHEBI:58048"/>
        <dbReference type="ChEBI" id="CHEBI:58359"/>
        <dbReference type="ChEBI" id="CHEBI:456215"/>
        <dbReference type="EC" id="6.3.5.4"/>
    </reaction>
</comment>
<dbReference type="PIRSF" id="PIRSF001589">
    <property type="entry name" value="Asn_synthetase_glu-h"/>
    <property type="match status" value="1"/>
</dbReference>
<dbReference type="InterPro" id="IPR014729">
    <property type="entry name" value="Rossmann-like_a/b/a_fold"/>
</dbReference>
<dbReference type="InterPro" id="IPR006426">
    <property type="entry name" value="Asn_synth_AEB"/>
</dbReference>
<dbReference type="CDD" id="cd01991">
    <property type="entry name" value="Asn_synthase_B_C"/>
    <property type="match status" value="1"/>
</dbReference>
<dbReference type="InterPro" id="IPR017932">
    <property type="entry name" value="GATase_2_dom"/>
</dbReference>
<dbReference type="InterPro" id="IPR029055">
    <property type="entry name" value="Ntn_hydrolases_N"/>
</dbReference>
<dbReference type="SUPFAM" id="SSF56235">
    <property type="entry name" value="N-terminal nucleophile aminohydrolases (Ntn hydrolases)"/>
    <property type="match status" value="1"/>
</dbReference>
<evidence type="ECO:0000256" key="4">
    <source>
        <dbReference type="ARBA" id="ARBA00022741"/>
    </source>
</evidence>
<dbReference type="RefSeq" id="WP_062249692.1">
    <property type="nucleotide sequence ID" value="NZ_LHZA01000145.1"/>
</dbReference>